<reference evidence="1 2" key="1">
    <citation type="submission" date="2016-04" db="EMBL/GenBank/DDBJ databases">
        <title>Genome sequence of Clostridium magnum DSM 2767.</title>
        <authorList>
            <person name="Poehlein A."/>
            <person name="Uhlig R."/>
            <person name="Fischer R."/>
            <person name="Bahl H."/>
            <person name="Daniel R."/>
        </authorList>
    </citation>
    <scope>NUCLEOTIDE SEQUENCE [LARGE SCALE GENOMIC DNA]</scope>
    <source>
        <strain evidence="1 2">DSM 2767</strain>
    </source>
</reference>
<organism evidence="1 2">
    <name type="scientific">Clostridium magnum DSM 2767</name>
    <dbReference type="NCBI Taxonomy" id="1121326"/>
    <lineage>
        <taxon>Bacteria</taxon>
        <taxon>Bacillati</taxon>
        <taxon>Bacillota</taxon>
        <taxon>Clostridia</taxon>
        <taxon>Eubacteriales</taxon>
        <taxon>Clostridiaceae</taxon>
        <taxon>Clostridium</taxon>
    </lineage>
</organism>
<protein>
    <recommendedName>
        <fullName evidence="3">DUF3006 domain-containing protein</fullName>
    </recommendedName>
</protein>
<gene>
    <name evidence="1" type="ORF">CLMAG_00390</name>
</gene>
<keyword evidence="2" id="KW-1185">Reference proteome</keyword>
<sequence length="69" mass="8102">MLGIIDRFEDEFAIIELENKKIINIEKSKIPTEAIVGDVLNIGEYITINLVETESRRKRIERLSEDLWK</sequence>
<accession>A0A162TTL3</accession>
<dbReference type="STRING" id="1121326.CLMAG_00390"/>
<comment type="caution">
    <text evidence="1">The sequence shown here is derived from an EMBL/GenBank/DDBJ whole genome shotgun (WGS) entry which is preliminary data.</text>
</comment>
<dbReference type="AlphaFoldDB" id="A0A162TTL3"/>
<dbReference type="Proteomes" id="UP000076603">
    <property type="component" value="Unassembled WGS sequence"/>
</dbReference>
<dbReference type="InterPro" id="IPR021377">
    <property type="entry name" value="DUF3006"/>
</dbReference>
<dbReference type="Pfam" id="PF11213">
    <property type="entry name" value="DUF3006"/>
    <property type="match status" value="1"/>
</dbReference>
<evidence type="ECO:0008006" key="3">
    <source>
        <dbReference type="Google" id="ProtNLM"/>
    </source>
</evidence>
<dbReference type="OrthoDB" id="164847at2"/>
<name>A0A162TTL3_9CLOT</name>
<proteinExistence type="predicted"/>
<dbReference type="EMBL" id="LWAE01000001">
    <property type="protein sequence ID" value="KZL93047.1"/>
    <property type="molecule type" value="Genomic_DNA"/>
</dbReference>
<evidence type="ECO:0000313" key="2">
    <source>
        <dbReference type="Proteomes" id="UP000076603"/>
    </source>
</evidence>
<dbReference type="RefSeq" id="WP_066616301.1">
    <property type="nucleotide sequence ID" value="NZ_FQXL01000048.1"/>
</dbReference>
<evidence type="ECO:0000313" key="1">
    <source>
        <dbReference type="EMBL" id="KZL93047.1"/>
    </source>
</evidence>
<dbReference type="PATRIC" id="fig|1121326.3.peg.38"/>